<dbReference type="Proteomes" id="UP000549913">
    <property type="component" value="Unassembled WGS sequence"/>
</dbReference>
<organism evidence="1 2">
    <name type="scientific">Herbiconiux flava</name>
    <dbReference type="NCBI Taxonomy" id="881268"/>
    <lineage>
        <taxon>Bacteria</taxon>
        <taxon>Bacillati</taxon>
        <taxon>Actinomycetota</taxon>
        <taxon>Actinomycetes</taxon>
        <taxon>Micrococcales</taxon>
        <taxon>Microbacteriaceae</taxon>
        <taxon>Herbiconiux</taxon>
    </lineage>
</organism>
<keyword evidence="2" id="KW-1185">Reference proteome</keyword>
<dbReference type="RefSeq" id="WP_179548163.1">
    <property type="nucleotide sequence ID" value="NZ_BSEW01000002.1"/>
</dbReference>
<dbReference type="Gene3D" id="3.30.300.20">
    <property type="match status" value="1"/>
</dbReference>
<evidence type="ECO:0000313" key="1">
    <source>
        <dbReference type="EMBL" id="NYD71149.1"/>
    </source>
</evidence>
<dbReference type="Pfam" id="PF02566">
    <property type="entry name" value="OsmC"/>
    <property type="match status" value="1"/>
</dbReference>
<dbReference type="EMBL" id="JACCBM010000001">
    <property type="protein sequence ID" value="NYD71149.1"/>
    <property type="molecule type" value="Genomic_DNA"/>
</dbReference>
<dbReference type="InterPro" id="IPR015946">
    <property type="entry name" value="KH_dom-like_a/b"/>
</dbReference>
<proteinExistence type="predicted"/>
<name>A0A852SQM4_9MICO</name>
<reference evidence="1 2" key="1">
    <citation type="submission" date="2020-07" db="EMBL/GenBank/DDBJ databases">
        <title>Sequencing the genomes of 1000 actinobacteria strains.</title>
        <authorList>
            <person name="Klenk H.-P."/>
        </authorList>
    </citation>
    <scope>NUCLEOTIDE SEQUENCE [LARGE SCALE GENOMIC DNA]</scope>
    <source>
        <strain evidence="1 2">DSM 26474</strain>
    </source>
</reference>
<protein>
    <submittedName>
        <fullName evidence="1">Organic hydroperoxide reductase OsmC/OhrA</fullName>
    </submittedName>
</protein>
<comment type="caution">
    <text evidence="1">The sequence shown here is derived from an EMBL/GenBank/DDBJ whole genome shotgun (WGS) entry which is preliminary data.</text>
</comment>
<dbReference type="InterPro" id="IPR052707">
    <property type="entry name" value="OsmC_Ohr_Peroxiredoxin"/>
</dbReference>
<sequence>MNREHHYSVDVAWLGNRGTGTSGYREYGRQSVVTAAGKHDLEASADRTFHGDADRWNPEELLLAALAECHMLSFLHVAVKHGVVVTDYTDAAEGTMEQQGDGGRFTSVTLHPVVTVSAPLDDELFATLHHEAGEACFIANSVNFPVRHEPRVVVG</sequence>
<dbReference type="PANTHER" id="PTHR42830:SF2">
    <property type="entry name" value="OSMC_OHR FAMILY PROTEIN"/>
    <property type="match status" value="1"/>
</dbReference>
<gene>
    <name evidence="1" type="ORF">BJ984_002307</name>
</gene>
<evidence type="ECO:0000313" key="2">
    <source>
        <dbReference type="Proteomes" id="UP000549913"/>
    </source>
</evidence>
<dbReference type="AlphaFoldDB" id="A0A852SQM4"/>
<dbReference type="InterPro" id="IPR003718">
    <property type="entry name" value="OsmC/Ohr_fam"/>
</dbReference>
<dbReference type="InterPro" id="IPR036102">
    <property type="entry name" value="OsmC/Ohrsf"/>
</dbReference>
<dbReference type="SUPFAM" id="SSF82784">
    <property type="entry name" value="OsmC-like"/>
    <property type="match status" value="1"/>
</dbReference>
<dbReference type="PANTHER" id="PTHR42830">
    <property type="entry name" value="OSMOTICALLY INDUCIBLE FAMILY PROTEIN"/>
    <property type="match status" value="1"/>
</dbReference>
<accession>A0A852SQM4</accession>